<evidence type="ECO:0000259" key="7">
    <source>
        <dbReference type="Pfam" id="PF00156"/>
    </source>
</evidence>
<dbReference type="InterPro" id="IPR000836">
    <property type="entry name" value="PRTase_dom"/>
</dbReference>
<evidence type="ECO:0000256" key="2">
    <source>
        <dbReference type="ARBA" id="ARBA00011971"/>
    </source>
</evidence>
<feature type="domain" description="Phosphoribosyltransferase" evidence="7">
    <location>
        <begin position="46"/>
        <end position="156"/>
    </location>
</feature>
<comment type="subunit">
    <text evidence="6">Homodimer.</text>
</comment>
<dbReference type="EC" id="2.4.2.10" evidence="2 6"/>
<comment type="cofactor">
    <cofactor evidence="6">
        <name>Mg(2+)</name>
        <dbReference type="ChEBI" id="CHEBI:18420"/>
    </cofactor>
</comment>
<comment type="similarity">
    <text evidence="6">Belongs to the purine/pyrimidine phosphoribosyltransferase family. PyrE subfamily.</text>
</comment>
<comment type="pathway">
    <text evidence="1 6">Pyrimidine metabolism; UMP biosynthesis via de novo pathway; UMP from orotate: step 1/2.</text>
</comment>
<dbReference type="SUPFAM" id="SSF53271">
    <property type="entry name" value="PRTase-like"/>
    <property type="match status" value="1"/>
</dbReference>
<dbReference type="GO" id="GO:0019856">
    <property type="term" value="P:pyrimidine nucleobase biosynthetic process"/>
    <property type="evidence" value="ECO:0007669"/>
    <property type="project" value="TreeGrafter"/>
</dbReference>
<keyword evidence="3 6" id="KW-0328">Glycosyltransferase</keyword>
<reference evidence="8 9" key="1">
    <citation type="journal article" date="2016" name="Nat. Commun.">
        <title>Thousands of microbial genomes shed light on interconnected biogeochemical processes in an aquifer system.</title>
        <authorList>
            <person name="Anantharaman K."/>
            <person name="Brown C.T."/>
            <person name="Hug L.A."/>
            <person name="Sharon I."/>
            <person name="Castelle C.J."/>
            <person name="Probst A.J."/>
            <person name="Thomas B.C."/>
            <person name="Singh A."/>
            <person name="Wilkins M.J."/>
            <person name="Karaoz U."/>
            <person name="Brodie E.L."/>
            <person name="Williams K.H."/>
            <person name="Hubbard S.S."/>
            <person name="Banfield J.F."/>
        </authorList>
    </citation>
    <scope>NUCLEOTIDE SEQUENCE [LARGE SCALE GENOMIC DNA]</scope>
</reference>
<dbReference type="PANTHER" id="PTHR19278:SF9">
    <property type="entry name" value="URIDINE 5'-MONOPHOSPHATE SYNTHASE"/>
    <property type="match status" value="1"/>
</dbReference>
<dbReference type="InterPro" id="IPR023031">
    <property type="entry name" value="OPRT"/>
</dbReference>
<evidence type="ECO:0000313" key="8">
    <source>
        <dbReference type="EMBL" id="OGI90458.1"/>
    </source>
</evidence>
<dbReference type="PANTHER" id="PTHR19278">
    <property type="entry name" value="OROTATE PHOSPHORIBOSYLTRANSFERASE"/>
    <property type="match status" value="1"/>
</dbReference>
<dbReference type="CDD" id="cd06223">
    <property type="entry name" value="PRTases_typeI"/>
    <property type="match status" value="1"/>
</dbReference>
<comment type="function">
    <text evidence="6">Catalyzes the transfer of a ribosyl phosphate group from 5-phosphoribose 1-diphosphate to orotate, leading to the formation of orotidine monophosphate (OMP).</text>
</comment>
<comment type="caution">
    <text evidence="6">Lacks conserved residue(s) required for the propagation of feature annotation.</text>
</comment>
<name>A0A1F6X909_9BACT</name>
<keyword evidence="5 6" id="KW-0665">Pyrimidine biosynthesis</keyword>
<keyword evidence="4 6" id="KW-0808">Transferase</keyword>
<evidence type="ECO:0000256" key="4">
    <source>
        <dbReference type="ARBA" id="ARBA00022679"/>
    </source>
</evidence>
<dbReference type="Gene3D" id="3.40.50.2020">
    <property type="match status" value="1"/>
</dbReference>
<dbReference type="InterPro" id="IPR029057">
    <property type="entry name" value="PRTase-like"/>
</dbReference>
<evidence type="ECO:0000256" key="3">
    <source>
        <dbReference type="ARBA" id="ARBA00022676"/>
    </source>
</evidence>
<keyword evidence="6" id="KW-0460">Magnesium</keyword>
<comment type="caution">
    <text evidence="8">The sequence shown here is derived from an EMBL/GenBank/DDBJ whole genome shotgun (WGS) entry which is preliminary data.</text>
</comment>
<dbReference type="EMBL" id="MFUW01000011">
    <property type="protein sequence ID" value="OGI90458.1"/>
    <property type="molecule type" value="Genomic_DNA"/>
</dbReference>
<evidence type="ECO:0000256" key="6">
    <source>
        <dbReference type="HAMAP-Rule" id="MF_01208"/>
    </source>
</evidence>
<feature type="binding site" evidence="6">
    <location>
        <position position="124"/>
    </location>
    <ligand>
        <name>orotate</name>
        <dbReference type="ChEBI" id="CHEBI:30839"/>
    </ligand>
</feature>
<evidence type="ECO:0000256" key="1">
    <source>
        <dbReference type="ARBA" id="ARBA00004889"/>
    </source>
</evidence>
<feature type="binding site" description="in other chain" evidence="6">
    <location>
        <begin position="120"/>
        <end position="128"/>
    </location>
    <ligand>
        <name>5-phospho-alpha-D-ribose 1-diphosphate</name>
        <dbReference type="ChEBI" id="CHEBI:58017"/>
        <note>ligand shared between dimeric partners</note>
    </ligand>
</feature>
<evidence type="ECO:0000313" key="9">
    <source>
        <dbReference type="Proteomes" id="UP000176814"/>
    </source>
</evidence>
<comment type="catalytic activity">
    <reaction evidence="6">
        <text>orotidine 5'-phosphate + diphosphate = orotate + 5-phospho-alpha-D-ribose 1-diphosphate</text>
        <dbReference type="Rhea" id="RHEA:10380"/>
        <dbReference type="ChEBI" id="CHEBI:30839"/>
        <dbReference type="ChEBI" id="CHEBI:33019"/>
        <dbReference type="ChEBI" id="CHEBI:57538"/>
        <dbReference type="ChEBI" id="CHEBI:58017"/>
        <dbReference type="EC" id="2.4.2.10"/>
    </reaction>
</comment>
<dbReference type="GO" id="GO:0000287">
    <property type="term" value="F:magnesium ion binding"/>
    <property type="evidence" value="ECO:0007669"/>
    <property type="project" value="UniProtKB-UniRule"/>
</dbReference>
<sequence length="205" mass="22565">MNETIEILKKVGAIIPGSHFVGTSFLHFDTYINKDVLYPHVKETSRICELFAEKYKDKNIEAVVAPALGGIILSQWVTYHLNKMGNNALAVYSEKTENGEQVFKRGYDELIKSKRILIVEDNVSTGGSILKIVKAVKEAGGEIVGVCAMVNKNSKINSDTLGVPFESLGEFFIPTYSPENCPLCKAGIPINTKVGHGKKFLESKK</sequence>
<gene>
    <name evidence="6" type="primary">pyrE</name>
    <name evidence="8" type="ORF">A2911_00635</name>
</gene>
<dbReference type="Pfam" id="PF00156">
    <property type="entry name" value="Pribosyltran"/>
    <property type="match status" value="1"/>
</dbReference>
<proteinExistence type="inferred from homology"/>
<dbReference type="GO" id="GO:0004588">
    <property type="term" value="F:orotate phosphoribosyltransferase activity"/>
    <property type="evidence" value="ECO:0007669"/>
    <property type="project" value="UniProtKB-UniRule"/>
</dbReference>
<dbReference type="UniPathway" id="UPA00070">
    <property type="reaction ID" value="UER00119"/>
</dbReference>
<dbReference type="Proteomes" id="UP000176814">
    <property type="component" value="Unassembled WGS sequence"/>
</dbReference>
<accession>A0A1F6X909</accession>
<dbReference type="GO" id="GO:0044205">
    <property type="term" value="P:'de novo' UMP biosynthetic process"/>
    <property type="evidence" value="ECO:0007669"/>
    <property type="project" value="UniProtKB-UniRule"/>
</dbReference>
<evidence type="ECO:0000256" key="5">
    <source>
        <dbReference type="ARBA" id="ARBA00022975"/>
    </source>
</evidence>
<dbReference type="AlphaFoldDB" id="A0A1F6X909"/>
<organism evidence="8 9">
    <name type="scientific">Candidatus Nomurabacteria bacterium RIFCSPLOWO2_01_FULL_40_15</name>
    <dbReference type="NCBI Taxonomy" id="1801772"/>
    <lineage>
        <taxon>Bacteria</taxon>
        <taxon>Candidatus Nomuraibacteriota</taxon>
    </lineage>
</organism>
<protein>
    <recommendedName>
        <fullName evidence="2 6">Orotate phosphoribosyltransferase</fullName>
        <shortName evidence="6">OPRT</shortName>
        <shortName evidence="6">OPRTase</shortName>
        <ecNumber evidence="2 6">2.4.2.10</ecNumber>
    </recommendedName>
</protein>
<dbReference type="HAMAP" id="MF_01208">
    <property type="entry name" value="PyrE"/>
    <property type="match status" value="1"/>
</dbReference>